<feature type="transmembrane region" description="Helical" evidence="7">
    <location>
        <begin position="290"/>
        <end position="307"/>
    </location>
</feature>
<dbReference type="OrthoDB" id="9775268at2"/>
<proteinExistence type="predicted"/>
<feature type="domain" description="Major facilitator superfamily (MFS) profile" evidence="8">
    <location>
        <begin position="1"/>
        <end position="198"/>
    </location>
</feature>
<dbReference type="GO" id="GO:0022857">
    <property type="term" value="F:transmembrane transporter activity"/>
    <property type="evidence" value="ECO:0007669"/>
    <property type="project" value="InterPro"/>
</dbReference>
<accession>A0A3N4GCB2</accession>
<evidence type="ECO:0000313" key="10">
    <source>
        <dbReference type="Proteomes" id="UP000273977"/>
    </source>
</evidence>
<keyword evidence="5 7" id="KW-1133">Transmembrane helix</keyword>
<keyword evidence="4 7" id="KW-0812">Transmembrane</keyword>
<dbReference type="PANTHER" id="PTHR43266:SF10">
    <property type="entry name" value="BACILYSIN EXPORTER BACE-RELATED"/>
    <property type="match status" value="1"/>
</dbReference>
<reference evidence="9 10" key="1">
    <citation type="submission" date="2018-11" db="EMBL/GenBank/DDBJ databases">
        <title>Aerococcus sp. SJQ22, whole genome shotgun sequence.</title>
        <authorList>
            <person name="Sun L."/>
            <person name="Gao X."/>
            <person name="Chen W."/>
            <person name="Huang K."/>
        </authorList>
    </citation>
    <scope>NUCLEOTIDE SEQUENCE [LARGE SCALE GENOMIC DNA]</scope>
    <source>
        <strain evidence="9 10">SJQ22</strain>
    </source>
</reference>
<dbReference type="EMBL" id="RKMG01000016">
    <property type="protein sequence ID" value="RPA60443.1"/>
    <property type="molecule type" value="Genomic_DNA"/>
</dbReference>
<feature type="transmembrane region" description="Helical" evidence="7">
    <location>
        <begin position="53"/>
        <end position="73"/>
    </location>
</feature>
<feature type="transmembrane region" description="Helical" evidence="7">
    <location>
        <begin position="12"/>
        <end position="41"/>
    </location>
</feature>
<evidence type="ECO:0000313" key="9">
    <source>
        <dbReference type="EMBL" id="RPA60443.1"/>
    </source>
</evidence>
<evidence type="ECO:0000256" key="6">
    <source>
        <dbReference type="ARBA" id="ARBA00023136"/>
    </source>
</evidence>
<dbReference type="InterPro" id="IPR036259">
    <property type="entry name" value="MFS_trans_sf"/>
</dbReference>
<dbReference type="InterPro" id="IPR020846">
    <property type="entry name" value="MFS_dom"/>
</dbReference>
<dbReference type="GO" id="GO:0005886">
    <property type="term" value="C:plasma membrane"/>
    <property type="evidence" value="ECO:0007669"/>
    <property type="project" value="UniProtKB-SubCell"/>
</dbReference>
<feature type="transmembrane region" description="Helical" evidence="7">
    <location>
        <begin position="153"/>
        <end position="170"/>
    </location>
</feature>
<keyword evidence="10" id="KW-1185">Reference proteome</keyword>
<evidence type="ECO:0000256" key="1">
    <source>
        <dbReference type="ARBA" id="ARBA00004651"/>
    </source>
</evidence>
<protein>
    <submittedName>
        <fullName evidence="9">MFS transporter</fullName>
    </submittedName>
</protein>
<feature type="domain" description="Major facilitator superfamily (MFS) profile" evidence="8">
    <location>
        <begin position="220"/>
        <end position="414"/>
    </location>
</feature>
<dbReference type="PANTHER" id="PTHR43266">
    <property type="entry name" value="MACROLIDE-EFFLUX PROTEIN"/>
    <property type="match status" value="1"/>
</dbReference>
<dbReference type="SUPFAM" id="SSF103473">
    <property type="entry name" value="MFS general substrate transporter"/>
    <property type="match status" value="1"/>
</dbReference>
<evidence type="ECO:0000256" key="4">
    <source>
        <dbReference type="ARBA" id="ARBA00022692"/>
    </source>
</evidence>
<keyword evidence="3" id="KW-1003">Cell membrane</keyword>
<feature type="transmembrane region" description="Helical" evidence="7">
    <location>
        <begin position="350"/>
        <end position="369"/>
    </location>
</feature>
<sequence length="414" mass="45456">MSESNEIKQVNWVRDVIIFLTSQGISLFGSSIVQYAIMWYITIETGSGLMLTLYMVCGFLPTFLLSPFAGVWADRYNRKLLIMLADGGIAIATLVLVYFYSIGYQEIWMLLIVAAIRALGAAIQTPAVGAVLPQIVPKEHLTRINGLNSSIQGILNFGSPLIAAALFAVWPLSQIFLVDVVTAGLAIFTMLFLKVKTHDKANQEQQASYMDDFKLGIRYVWEHEFLRNLFILLALYMIMVAPASMLPVLVVTRTYGDEVWRLSAIEIAFSAGFVLGGGIISWWGGFPNRTKTISIGAFLLAACTLGLGMTTNFWAYVVLMVLTGIAVPFFNTPAMVLIQEHVEDAYLGRVFGVMSMINTAMLPLGMSLFGPLADIMPISIILLFAGFVLMIIAFGFSRNKALIEAGKPLAKIDA</sequence>
<organism evidence="9 10">
    <name type="scientific">Aerococcus agrisoli</name>
    <dbReference type="NCBI Taxonomy" id="2487350"/>
    <lineage>
        <taxon>Bacteria</taxon>
        <taxon>Bacillati</taxon>
        <taxon>Bacillota</taxon>
        <taxon>Bacilli</taxon>
        <taxon>Lactobacillales</taxon>
        <taxon>Aerococcaceae</taxon>
        <taxon>Aerococcus</taxon>
    </lineage>
</organism>
<feature type="transmembrane region" description="Helical" evidence="7">
    <location>
        <begin position="107"/>
        <end position="132"/>
    </location>
</feature>
<gene>
    <name evidence="9" type="ORF">EF384_05955</name>
</gene>
<comment type="subcellular location">
    <subcellularLocation>
        <location evidence="1">Cell membrane</location>
        <topology evidence="1">Multi-pass membrane protein</topology>
    </subcellularLocation>
</comment>
<evidence type="ECO:0000259" key="8">
    <source>
        <dbReference type="PROSITE" id="PS50850"/>
    </source>
</evidence>
<dbReference type="PROSITE" id="PS50850">
    <property type="entry name" value="MFS"/>
    <property type="match status" value="2"/>
</dbReference>
<name>A0A3N4GCB2_9LACT</name>
<feature type="transmembrane region" description="Helical" evidence="7">
    <location>
        <begin position="80"/>
        <end position="101"/>
    </location>
</feature>
<keyword evidence="2" id="KW-0813">Transport</keyword>
<evidence type="ECO:0000256" key="7">
    <source>
        <dbReference type="SAM" id="Phobius"/>
    </source>
</evidence>
<evidence type="ECO:0000256" key="2">
    <source>
        <dbReference type="ARBA" id="ARBA00022448"/>
    </source>
</evidence>
<dbReference type="Proteomes" id="UP000273977">
    <property type="component" value="Unassembled WGS sequence"/>
</dbReference>
<feature type="transmembrane region" description="Helical" evidence="7">
    <location>
        <begin position="262"/>
        <end position="283"/>
    </location>
</feature>
<feature type="transmembrane region" description="Helical" evidence="7">
    <location>
        <begin position="375"/>
        <end position="397"/>
    </location>
</feature>
<keyword evidence="6 7" id="KW-0472">Membrane</keyword>
<dbReference type="AlphaFoldDB" id="A0A3N4GCB2"/>
<feature type="transmembrane region" description="Helical" evidence="7">
    <location>
        <begin position="176"/>
        <end position="193"/>
    </location>
</feature>
<dbReference type="RefSeq" id="WP_123780223.1">
    <property type="nucleotide sequence ID" value="NZ_RKMG01000016.1"/>
</dbReference>
<evidence type="ECO:0000256" key="5">
    <source>
        <dbReference type="ARBA" id="ARBA00022989"/>
    </source>
</evidence>
<dbReference type="InterPro" id="IPR011701">
    <property type="entry name" value="MFS"/>
</dbReference>
<dbReference type="CDD" id="cd06173">
    <property type="entry name" value="MFS_MefA_like"/>
    <property type="match status" value="1"/>
</dbReference>
<comment type="caution">
    <text evidence="9">The sequence shown here is derived from an EMBL/GenBank/DDBJ whole genome shotgun (WGS) entry which is preliminary data.</text>
</comment>
<dbReference type="Gene3D" id="1.20.1250.20">
    <property type="entry name" value="MFS general substrate transporter like domains"/>
    <property type="match status" value="1"/>
</dbReference>
<feature type="transmembrane region" description="Helical" evidence="7">
    <location>
        <begin position="313"/>
        <end position="338"/>
    </location>
</feature>
<evidence type="ECO:0000256" key="3">
    <source>
        <dbReference type="ARBA" id="ARBA00022475"/>
    </source>
</evidence>
<dbReference type="Pfam" id="PF07690">
    <property type="entry name" value="MFS_1"/>
    <property type="match status" value="1"/>
</dbReference>
<feature type="transmembrane region" description="Helical" evidence="7">
    <location>
        <begin position="229"/>
        <end position="250"/>
    </location>
</feature>